<evidence type="ECO:0008006" key="3">
    <source>
        <dbReference type="Google" id="ProtNLM"/>
    </source>
</evidence>
<dbReference type="Proteomes" id="UP000234323">
    <property type="component" value="Unassembled WGS sequence"/>
</dbReference>
<name>A0A2I1HDG4_9GLOM</name>
<evidence type="ECO:0000313" key="2">
    <source>
        <dbReference type="Proteomes" id="UP000234323"/>
    </source>
</evidence>
<proteinExistence type="predicted"/>
<comment type="caution">
    <text evidence="1">The sequence shown here is derived from an EMBL/GenBank/DDBJ whole genome shotgun (WGS) entry which is preliminary data.</text>
</comment>
<gene>
    <name evidence="1" type="ORF">RhiirA4_477596</name>
</gene>
<keyword evidence="2" id="KW-1185">Reference proteome</keyword>
<organism evidence="1 2">
    <name type="scientific">Rhizophagus irregularis</name>
    <dbReference type="NCBI Taxonomy" id="588596"/>
    <lineage>
        <taxon>Eukaryota</taxon>
        <taxon>Fungi</taxon>
        <taxon>Fungi incertae sedis</taxon>
        <taxon>Mucoromycota</taxon>
        <taxon>Glomeromycotina</taxon>
        <taxon>Glomeromycetes</taxon>
        <taxon>Glomerales</taxon>
        <taxon>Glomeraceae</taxon>
        <taxon>Rhizophagus</taxon>
    </lineage>
</organism>
<reference evidence="1 2" key="1">
    <citation type="submission" date="2015-10" db="EMBL/GenBank/DDBJ databases">
        <title>Genome analyses suggest a sexual origin of heterokaryosis in a supposedly ancient asexual fungus.</title>
        <authorList>
            <person name="Ropars J."/>
            <person name="Sedzielewska K."/>
            <person name="Noel J."/>
            <person name="Charron P."/>
            <person name="Farinelli L."/>
            <person name="Marton T."/>
            <person name="Kruger M."/>
            <person name="Pelin A."/>
            <person name="Brachmann A."/>
            <person name="Corradi N."/>
        </authorList>
    </citation>
    <scope>NUCLEOTIDE SEQUENCE [LARGE SCALE GENOMIC DNA]</scope>
    <source>
        <strain evidence="1 2">A4</strain>
    </source>
</reference>
<dbReference type="EMBL" id="LLXI01002355">
    <property type="protein sequence ID" value="PKY56933.1"/>
    <property type="molecule type" value="Genomic_DNA"/>
</dbReference>
<evidence type="ECO:0000313" key="1">
    <source>
        <dbReference type="EMBL" id="PKY56933.1"/>
    </source>
</evidence>
<protein>
    <recommendedName>
        <fullName evidence="3">MULE transposase domain-containing protein</fullName>
    </recommendedName>
</protein>
<dbReference type="AlphaFoldDB" id="A0A2I1HDG4"/>
<sequence length="212" mass="24860">MASISFYCDKSGTNIPKKTAELIKQKNQKSKKCGSHFTTTYRKLSNKIFNKIEFYTNAANFNKAKYHARMIPENESNNNASNLLKRLFLNSNIISRIIFTDVDVVLYNAIKAQFSDLQLALCIFHIKQNLKKNVCLKLQSDYANFIVEFDKYQQIKNNFIYDIQQIYDYTAVLNNLEESFIDVKECNLESLLEDIDKSSILKFWQIKYSMQF</sequence>
<accession>A0A2I1HDG4</accession>